<proteinExistence type="predicted"/>
<protein>
    <recommendedName>
        <fullName evidence="4">DMT family transporter</fullName>
    </recommendedName>
</protein>
<keyword evidence="1" id="KW-1133">Transmembrane helix</keyword>
<dbReference type="PANTHER" id="PTHR40761">
    <property type="entry name" value="CONSERVED INTEGRAL MEMBRANE ALANINE VALINE AND LEUCINE RICH PROTEIN-RELATED"/>
    <property type="match status" value="1"/>
</dbReference>
<dbReference type="InterPro" id="IPR037185">
    <property type="entry name" value="EmrE-like"/>
</dbReference>
<dbReference type="EMBL" id="RJSF01000043">
    <property type="protein sequence ID" value="RNM12954.1"/>
    <property type="molecule type" value="Genomic_DNA"/>
</dbReference>
<reference evidence="2 3" key="1">
    <citation type="submission" date="2018-11" db="EMBL/GenBank/DDBJ databases">
        <authorList>
            <person name="Li F."/>
        </authorList>
    </citation>
    <scope>NUCLEOTIDE SEQUENCE [LARGE SCALE GENOMIC DNA]</scope>
    <source>
        <strain evidence="2 3">Gsoil 818</strain>
    </source>
</reference>
<feature type="transmembrane region" description="Helical" evidence="1">
    <location>
        <begin position="71"/>
        <end position="94"/>
    </location>
</feature>
<feature type="transmembrane region" description="Helical" evidence="1">
    <location>
        <begin position="101"/>
        <end position="119"/>
    </location>
</feature>
<dbReference type="RefSeq" id="WP_123223930.1">
    <property type="nucleotide sequence ID" value="NZ_RJSF01000043.1"/>
</dbReference>
<dbReference type="PANTHER" id="PTHR40761:SF1">
    <property type="entry name" value="CONSERVED INTEGRAL MEMBRANE ALANINE VALINE AND LEUCINE RICH PROTEIN-RELATED"/>
    <property type="match status" value="1"/>
</dbReference>
<keyword evidence="1" id="KW-0812">Transmembrane</keyword>
<dbReference type="AlphaFoldDB" id="A0A3N0GKE5"/>
<feature type="transmembrane region" description="Helical" evidence="1">
    <location>
        <begin position="192"/>
        <end position="211"/>
    </location>
</feature>
<feature type="transmembrane region" description="Helical" evidence="1">
    <location>
        <begin position="218"/>
        <end position="240"/>
    </location>
</feature>
<feature type="transmembrane region" description="Helical" evidence="1">
    <location>
        <begin position="131"/>
        <end position="149"/>
    </location>
</feature>
<dbReference type="OrthoDB" id="3837845at2"/>
<name>A0A3N0GKE5_9ACTN</name>
<comment type="caution">
    <text evidence="2">The sequence shown here is derived from an EMBL/GenBank/DDBJ whole genome shotgun (WGS) entry which is preliminary data.</text>
</comment>
<gene>
    <name evidence="2" type="ORF">EFL26_16065</name>
</gene>
<organism evidence="2 3">
    <name type="scientific">Nocardioides pocheonensis</name>
    <dbReference type="NCBI Taxonomy" id="661485"/>
    <lineage>
        <taxon>Bacteria</taxon>
        <taxon>Bacillati</taxon>
        <taxon>Actinomycetota</taxon>
        <taxon>Actinomycetes</taxon>
        <taxon>Propionibacteriales</taxon>
        <taxon>Nocardioidaceae</taxon>
        <taxon>Nocardioides</taxon>
    </lineage>
</organism>
<dbReference type="SUPFAM" id="SSF103481">
    <property type="entry name" value="Multidrug resistance efflux transporter EmrE"/>
    <property type="match status" value="2"/>
</dbReference>
<feature type="transmembrane region" description="Helical" evidence="1">
    <location>
        <begin position="46"/>
        <end position="65"/>
    </location>
</feature>
<keyword evidence="3" id="KW-1185">Reference proteome</keyword>
<feature type="transmembrane region" description="Helical" evidence="1">
    <location>
        <begin position="6"/>
        <end position="26"/>
    </location>
</feature>
<feature type="transmembrane region" description="Helical" evidence="1">
    <location>
        <begin position="246"/>
        <end position="266"/>
    </location>
</feature>
<feature type="transmembrane region" description="Helical" evidence="1">
    <location>
        <begin position="156"/>
        <end position="177"/>
    </location>
</feature>
<evidence type="ECO:0008006" key="4">
    <source>
        <dbReference type="Google" id="ProtNLM"/>
    </source>
</evidence>
<keyword evidence="1" id="KW-0472">Membrane</keyword>
<evidence type="ECO:0000313" key="3">
    <source>
        <dbReference type="Proteomes" id="UP000279994"/>
    </source>
</evidence>
<evidence type="ECO:0000313" key="2">
    <source>
        <dbReference type="EMBL" id="RNM12954.1"/>
    </source>
</evidence>
<sequence length="282" mass="28210">MVVGLLSAFAAAALYGCGTIVQAIGVRRAGAAEVEGLWARVWAGRLYAYGLVLDGLGFVASLVALRTLPLFVVESAVASSVAITAGLAVLLLGARLSRREILAQVGVGLGLVALAVSAHPGRAAPLTGTGPWVLLGSVLPVGVLGAVALRRPGPTGAAVLAATAGLGFGGVGIAARVVEVPTTLWRLVLDPVPWALVAFSLIAMSAYGLALQRGSVTTVAAVTFTAETVVPAAIGLLWLGDRVRPGAGPIALLGFVLTLGGSIVLARHAAEDAPEQATEPGD</sequence>
<dbReference type="Proteomes" id="UP000279994">
    <property type="component" value="Unassembled WGS sequence"/>
</dbReference>
<evidence type="ECO:0000256" key="1">
    <source>
        <dbReference type="SAM" id="Phobius"/>
    </source>
</evidence>
<accession>A0A3N0GKE5</accession>